<gene>
    <name evidence="2" type="ORF">PSON_ATCC_30995.1.T1760107</name>
</gene>
<feature type="transmembrane region" description="Helical" evidence="1">
    <location>
        <begin position="21"/>
        <end position="40"/>
    </location>
</feature>
<protein>
    <recommendedName>
        <fullName evidence="4">Transmembrane protein</fullName>
    </recommendedName>
</protein>
<dbReference type="EMBL" id="CAJJDN010000176">
    <property type="protein sequence ID" value="CAD8127457.1"/>
    <property type="molecule type" value="Genomic_DNA"/>
</dbReference>
<dbReference type="Proteomes" id="UP000692954">
    <property type="component" value="Unassembled WGS sequence"/>
</dbReference>
<evidence type="ECO:0000256" key="1">
    <source>
        <dbReference type="SAM" id="Phobius"/>
    </source>
</evidence>
<organism evidence="2 3">
    <name type="scientific">Paramecium sonneborni</name>
    <dbReference type="NCBI Taxonomy" id="65129"/>
    <lineage>
        <taxon>Eukaryota</taxon>
        <taxon>Sar</taxon>
        <taxon>Alveolata</taxon>
        <taxon>Ciliophora</taxon>
        <taxon>Intramacronucleata</taxon>
        <taxon>Oligohymenophorea</taxon>
        <taxon>Peniculida</taxon>
        <taxon>Parameciidae</taxon>
        <taxon>Paramecium</taxon>
    </lineage>
</organism>
<dbReference type="OrthoDB" id="307681at2759"/>
<accession>A0A8S1RJ06</accession>
<dbReference type="AlphaFoldDB" id="A0A8S1RJ06"/>
<proteinExistence type="predicted"/>
<keyword evidence="1" id="KW-1133">Transmembrane helix</keyword>
<evidence type="ECO:0000313" key="2">
    <source>
        <dbReference type="EMBL" id="CAD8127457.1"/>
    </source>
</evidence>
<sequence>MNKQFTTTLSRLVERLFLPSLIFTNFLKAVTISSLVQLIPSTITKFNAYFLIIEKELLVINIGLKKKAKFNRYFTTCKSTHDKYLTTIILQKNELKLVSNIIIQTEIVNALTWSIGKRILEQHENDQNQVEIELSYLRIALPEQQQEIKMNKNQKCLFGICFQYLYQHHYVFQLFFQFKMTQQMIHFCIVLYSYLYKQFQKQTTPSDLMILGSNLYLIYFNNSSQQEKISTIIQIVANRLISLLFNGINYYFIIRQIINNE</sequence>
<evidence type="ECO:0000313" key="3">
    <source>
        <dbReference type="Proteomes" id="UP000692954"/>
    </source>
</evidence>
<keyword evidence="1" id="KW-0472">Membrane</keyword>
<reference evidence="2" key="1">
    <citation type="submission" date="2021-01" db="EMBL/GenBank/DDBJ databases">
        <authorList>
            <consortium name="Genoscope - CEA"/>
            <person name="William W."/>
        </authorList>
    </citation>
    <scope>NUCLEOTIDE SEQUENCE</scope>
</reference>
<keyword evidence="1" id="KW-0812">Transmembrane</keyword>
<keyword evidence="3" id="KW-1185">Reference proteome</keyword>
<name>A0A8S1RJ06_9CILI</name>
<evidence type="ECO:0008006" key="4">
    <source>
        <dbReference type="Google" id="ProtNLM"/>
    </source>
</evidence>
<comment type="caution">
    <text evidence="2">The sequence shown here is derived from an EMBL/GenBank/DDBJ whole genome shotgun (WGS) entry which is preliminary data.</text>
</comment>